<evidence type="ECO:0000313" key="3">
    <source>
        <dbReference type="Proteomes" id="UP000054567"/>
    </source>
</evidence>
<dbReference type="Proteomes" id="UP000054567">
    <property type="component" value="Unassembled WGS sequence"/>
</dbReference>
<reference evidence="3" key="2">
    <citation type="journal article" date="2009" name="Genome Res.">
        <title>Comparative genomic analyses of the human fungal pathogens Coccidioides and their relatives.</title>
        <authorList>
            <person name="Sharpton T.J."/>
            <person name="Stajich J.E."/>
            <person name="Rounsley S.D."/>
            <person name="Gardner M.J."/>
            <person name="Wortman J.R."/>
            <person name="Jordar V.S."/>
            <person name="Maiti R."/>
            <person name="Kodira C.D."/>
            <person name="Neafsey D.E."/>
            <person name="Zeng Q."/>
            <person name="Hung C.-Y."/>
            <person name="McMahan C."/>
            <person name="Muszewska A."/>
            <person name="Grynberg M."/>
            <person name="Mandel M.A."/>
            <person name="Kellner E.M."/>
            <person name="Barker B.M."/>
            <person name="Galgiani J.N."/>
            <person name="Orbach M.J."/>
            <person name="Kirkland T.N."/>
            <person name="Cole G.T."/>
            <person name="Henn M.R."/>
            <person name="Birren B.W."/>
            <person name="Taylor J.W."/>
        </authorList>
    </citation>
    <scope>NUCLEOTIDE SEQUENCE [LARGE SCALE GENOMIC DNA]</scope>
    <source>
        <strain evidence="3">RMSCC 3488</strain>
    </source>
</reference>
<evidence type="ECO:0000313" key="2">
    <source>
        <dbReference type="EMBL" id="KMM65326.1"/>
    </source>
</evidence>
<organism evidence="2 3">
    <name type="scientific">Coccidioides posadasii RMSCC 3488</name>
    <dbReference type="NCBI Taxonomy" id="454284"/>
    <lineage>
        <taxon>Eukaryota</taxon>
        <taxon>Fungi</taxon>
        <taxon>Dikarya</taxon>
        <taxon>Ascomycota</taxon>
        <taxon>Pezizomycotina</taxon>
        <taxon>Eurotiomycetes</taxon>
        <taxon>Eurotiomycetidae</taxon>
        <taxon>Onygenales</taxon>
        <taxon>Onygenaceae</taxon>
        <taxon>Coccidioides</taxon>
    </lineage>
</organism>
<reference evidence="2 3" key="1">
    <citation type="submission" date="2007-06" db="EMBL/GenBank/DDBJ databases">
        <title>The Genome Sequence of Coccidioides posadasii RMSCC_3488.</title>
        <authorList>
            <consortium name="Coccidioides Genome Resources Consortium"/>
            <consortium name="The Broad Institute Genome Sequencing Platform"/>
            <person name="Henn M.R."/>
            <person name="Sykes S."/>
            <person name="Young S."/>
            <person name="Jaffe D."/>
            <person name="Berlin A."/>
            <person name="Alvarez P."/>
            <person name="Butler J."/>
            <person name="Gnerre S."/>
            <person name="Grabherr M."/>
            <person name="Mauceli E."/>
            <person name="Brockman W."/>
            <person name="Kodira C."/>
            <person name="Alvarado L."/>
            <person name="Zeng Q."/>
            <person name="Crawford M."/>
            <person name="Antoine C."/>
            <person name="Devon K."/>
            <person name="Galgiani J."/>
            <person name="Orsborn K."/>
            <person name="Lewis M.L."/>
            <person name="Nusbaum C."/>
            <person name="Galagan J."/>
            <person name="Birren B."/>
        </authorList>
    </citation>
    <scope>NUCLEOTIDE SEQUENCE [LARGE SCALE GENOMIC DNA]</scope>
    <source>
        <strain evidence="2 3">RMSCC 3488</strain>
    </source>
</reference>
<gene>
    <name evidence="2" type="ORF">CPAG_01677</name>
</gene>
<proteinExistence type="predicted"/>
<feature type="region of interest" description="Disordered" evidence="1">
    <location>
        <begin position="143"/>
        <end position="167"/>
    </location>
</feature>
<protein>
    <submittedName>
        <fullName evidence="2">Uncharacterized protein</fullName>
    </submittedName>
</protein>
<sequence length="167" mass="18613">MACLSDIWSQFRLHLGLSLCTGLAYKVRRKRWKLPSAQESEGHLQVTPLRFFSLQPSLLQRGLRKMVIGQPLFHRELAESDGSHHHTDQNDRWACQQNTLSWANSIRIPRTAGSRVFILSDERLLATISFPSDSLKVMYMGSRSGDPPDTEGGNAVVSAKGGILDGP</sequence>
<accession>A0A0J6EXP1</accession>
<reference evidence="3" key="3">
    <citation type="journal article" date="2010" name="Genome Res.">
        <title>Population genomic sequencing of Coccidioides fungi reveals recent hybridization and transposon control.</title>
        <authorList>
            <person name="Neafsey D.E."/>
            <person name="Barker B.M."/>
            <person name="Sharpton T.J."/>
            <person name="Stajich J.E."/>
            <person name="Park D.J."/>
            <person name="Whiston E."/>
            <person name="Hung C.-Y."/>
            <person name="McMahan C."/>
            <person name="White J."/>
            <person name="Sykes S."/>
            <person name="Heiman D."/>
            <person name="Young S."/>
            <person name="Zeng Q."/>
            <person name="Abouelleil A."/>
            <person name="Aftuck L."/>
            <person name="Bessette D."/>
            <person name="Brown A."/>
            <person name="FitzGerald M."/>
            <person name="Lui A."/>
            <person name="Macdonald J.P."/>
            <person name="Priest M."/>
            <person name="Orbach M.J."/>
            <person name="Galgiani J.N."/>
            <person name="Kirkland T.N."/>
            <person name="Cole G.T."/>
            <person name="Birren B.W."/>
            <person name="Henn M.R."/>
            <person name="Taylor J.W."/>
            <person name="Rounsley S.D."/>
        </authorList>
    </citation>
    <scope>NUCLEOTIDE SEQUENCE [LARGE SCALE GENOMIC DNA]</scope>
    <source>
        <strain evidence="3">RMSCC 3488</strain>
    </source>
</reference>
<evidence type="ECO:0000256" key="1">
    <source>
        <dbReference type="SAM" id="MobiDB-lite"/>
    </source>
</evidence>
<dbReference type="AlphaFoldDB" id="A0A0J6EXP1"/>
<name>A0A0J6EXP1_COCPO</name>
<dbReference type="EMBL" id="DS268109">
    <property type="protein sequence ID" value="KMM65326.1"/>
    <property type="molecule type" value="Genomic_DNA"/>
</dbReference>
<dbReference type="VEuPathDB" id="FungiDB:CPAG_01677"/>